<sequence>MKKLEDIELKIENENEDGVFAISLVDRPAIQENFIALSEHNIELKVVDEDKRILVGLALVPNKKIYRNVNGKEFNVFFSEQTIEKTNELFMRNLNLNSITSQHETKVNGVSVIESWIVEDEKNDKSNLYNLNAVKGSWAVKMKVYNDEEWNKVKLGEYKGFSIEGIYQGLDKLQASEQQQEEEDYTTDIIEFLKSI</sequence>
<organism evidence="2">
    <name type="scientific">uncultured Caudovirales phage</name>
    <dbReference type="NCBI Taxonomy" id="2100421"/>
    <lineage>
        <taxon>Viruses</taxon>
        <taxon>Duplodnaviria</taxon>
        <taxon>Heunggongvirae</taxon>
        <taxon>Uroviricota</taxon>
        <taxon>Caudoviricetes</taxon>
        <taxon>Peduoviridae</taxon>
        <taxon>Maltschvirus</taxon>
        <taxon>Maltschvirus maltsch</taxon>
    </lineage>
</organism>
<dbReference type="EMBL" id="LR796606">
    <property type="protein sequence ID" value="CAB4153666.1"/>
    <property type="molecule type" value="Genomic_DNA"/>
</dbReference>
<accession>A0A6J5N889</accession>
<proteinExistence type="predicted"/>
<name>A0A6J5N889_9CAUD</name>
<gene>
    <name evidence="2" type="ORF">UFOVP627_34</name>
</gene>
<protein>
    <submittedName>
        <fullName evidence="2">Phage-like element PBSX protein, XkdF</fullName>
    </submittedName>
</protein>
<evidence type="ECO:0000313" key="2">
    <source>
        <dbReference type="EMBL" id="CAB4153666.1"/>
    </source>
</evidence>
<dbReference type="InterPro" id="IPR027924">
    <property type="entry name" value="XkdF"/>
</dbReference>
<evidence type="ECO:0000259" key="1">
    <source>
        <dbReference type="Pfam" id="PF14550"/>
    </source>
</evidence>
<reference evidence="2" key="1">
    <citation type="submission" date="2020-04" db="EMBL/GenBank/DDBJ databases">
        <authorList>
            <person name="Chiriac C."/>
            <person name="Salcher M."/>
            <person name="Ghai R."/>
            <person name="Kavagutti S V."/>
        </authorList>
    </citation>
    <scope>NUCLEOTIDE SEQUENCE</scope>
</reference>
<feature type="domain" description="Phage-like element PBSX protein XkdF" evidence="1">
    <location>
        <begin position="47"/>
        <end position="166"/>
    </location>
</feature>
<dbReference type="Pfam" id="PF14550">
    <property type="entry name" value="Peptidase_S78_2"/>
    <property type="match status" value="1"/>
</dbReference>